<evidence type="ECO:0000256" key="9">
    <source>
        <dbReference type="ARBA" id="ARBA00022884"/>
    </source>
</evidence>
<comment type="subcellular location">
    <subcellularLocation>
        <location evidence="1">Nucleus</location>
        <location evidence="1">Nucleolus</location>
    </subcellularLocation>
</comment>
<keyword evidence="5" id="KW-0489">Methyltransferase</keyword>
<dbReference type="AlphaFoldDB" id="A0A2G5C9A7"/>
<protein>
    <recommendedName>
        <fullName evidence="13">Ribosomal RNA small subunit methyltransferase NEP1</fullName>
    </recommendedName>
</protein>
<dbReference type="PANTHER" id="PTHR12636">
    <property type="entry name" value="NEP1/MRA1"/>
    <property type="match status" value="1"/>
</dbReference>
<comment type="similarity">
    <text evidence="2">Belongs to the class IV-like SAM-binding methyltransferase superfamily. RNA methyltransferase NEP1 family.</text>
</comment>
<dbReference type="PANTHER" id="PTHR12636:SF12">
    <property type="entry name" value="RIBOSOMAL RNA SMALL SUBUNIT METHYLTRANSFERASE NEP1-LIKE"/>
    <property type="match status" value="1"/>
</dbReference>
<accession>A0A2G5C9A7</accession>
<evidence type="ECO:0008006" key="13">
    <source>
        <dbReference type="Google" id="ProtNLM"/>
    </source>
</evidence>
<evidence type="ECO:0000313" key="11">
    <source>
        <dbReference type="EMBL" id="PIA27839.1"/>
    </source>
</evidence>
<dbReference type="InterPro" id="IPR005304">
    <property type="entry name" value="Rbsml_bgen_MeTrfase_EMG1/NEP1"/>
</dbReference>
<dbReference type="InterPro" id="IPR029028">
    <property type="entry name" value="Alpha/beta_knot_MTases"/>
</dbReference>
<evidence type="ECO:0000256" key="6">
    <source>
        <dbReference type="ARBA" id="ARBA00022679"/>
    </source>
</evidence>
<keyword evidence="7" id="KW-0949">S-adenosyl-L-methionine</keyword>
<keyword evidence="12" id="KW-1185">Reference proteome</keyword>
<dbReference type="Pfam" id="PF03587">
    <property type="entry name" value="EMG1"/>
    <property type="match status" value="1"/>
</dbReference>
<keyword evidence="6" id="KW-0808">Transferase</keyword>
<dbReference type="GO" id="GO:0070037">
    <property type="term" value="F:rRNA (pseudouridine) methyltransferase activity"/>
    <property type="evidence" value="ECO:0007669"/>
    <property type="project" value="InterPro"/>
</dbReference>
<evidence type="ECO:0000256" key="3">
    <source>
        <dbReference type="ARBA" id="ARBA00022517"/>
    </source>
</evidence>
<name>A0A2G5C9A7_AQUCA</name>
<dbReference type="GO" id="GO:0019843">
    <property type="term" value="F:rRNA binding"/>
    <property type="evidence" value="ECO:0007669"/>
    <property type="project" value="UniProtKB-KW"/>
</dbReference>
<evidence type="ECO:0000256" key="10">
    <source>
        <dbReference type="ARBA" id="ARBA00023242"/>
    </source>
</evidence>
<dbReference type="GO" id="GO:0070475">
    <property type="term" value="P:rRNA base methylation"/>
    <property type="evidence" value="ECO:0007669"/>
    <property type="project" value="InterPro"/>
</dbReference>
<dbReference type="InParanoid" id="A0A2G5C9A7"/>
<reference evidence="11 12" key="1">
    <citation type="submission" date="2017-09" db="EMBL/GenBank/DDBJ databases">
        <title>WGS assembly of Aquilegia coerulea Goldsmith.</title>
        <authorList>
            <person name="Hodges S."/>
            <person name="Kramer E."/>
            <person name="Nordborg M."/>
            <person name="Tomkins J."/>
            <person name="Borevitz J."/>
            <person name="Derieg N."/>
            <person name="Yan J."/>
            <person name="Mihaltcheva S."/>
            <person name="Hayes R.D."/>
            <person name="Rokhsar D."/>
        </authorList>
    </citation>
    <scope>NUCLEOTIDE SEQUENCE [LARGE SCALE GENOMIC DNA]</scope>
    <source>
        <strain evidence="12">cv. Goldsmith</strain>
    </source>
</reference>
<dbReference type="SUPFAM" id="SSF75217">
    <property type="entry name" value="alpha/beta knot"/>
    <property type="match status" value="1"/>
</dbReference>
<keyword evidence="10" id="KW-0539">Nucleus</keyword>
<keyword evidence="3" id="KW-0690">Ribosome biogenesis</keyword>
<keyword evidence="4" id="KW-0698">rRNA processing</keyword>
<dbReference type="FunFam" id="3.40.1280.10:FF:000003">
    <property type="entry name" value="Ribosomal RNA small subunit methyltransferase"/>
    <property type="match status" value="1"/>
</dbReference>
<evidence type="ECO:0000256" key="1">
    <source>
        <dbReference type="ARBA" id="ARBA00004604"/>
    </source>
</evidence>
<dbReference type="OrthoDB" id="269804at2759"/>
<proteinExistence type="inferred from homology"/>
<evidence type="ECO:0000313" key="12">
    <source>
        <dbReference type="Proteomes" id="UP000230069"/>
    </source>
</evidence>
<dbReference type="Gene3D" id="3.40.1280.10">
    <property type="match status" value="1"/>
</dbReference>
<evidence type="ECO:0000256" key="8">
    <source>
        <dbReference type="ARBA" id="ARBA00022730"/>
    </source>
</evidence>
<organism evidence="11 12">
    <name type="scientific">Aquilegia coerulea</name>
    <name type="common">Rocky mountain columbine</name>
    <dbReference type="NCBI Taxonomy" id="218851"/>
    <lineage>
        <taxon>Eukaryota</taxon>
        <taxon>Viridiplantae</taxon>
        <taxon>Streptophyta</taxon>
        <taxon>Embryophyta</taxon>
        <taxon>Tracheophyta</taxon>
        <taxon>Spermatophyta</taxon>
        <taxon>Magnoliopsida</taxon>
        <taxon>Ranunculales</taxon>
        <taxon>Ranunculaceae</taxon>
        <taxon>Thalictroideae</taxon>
        <taxon>Aquilegia</taxon>
    </lineage>
</organism>
<gene>
    <name evidence="11" type="ORF">AQUCO_07500032v1</name>
</gene>
<evidence type="ECO:0000256" key="7">
    <source>
        <dbReference type="ARBA" id="ARBA00022691"/>
    </source>
</evidence>
<evidence type="ECO:0000256" key="4">
    <source>
        <dbReference type="ARBA" id="ARBA00022552"/>
    </source>
</evidence>
<keyword evidence="8" id="KW-0699">rRNA-binding</keyword>
<evidence type="ECO:0000256" key="2">
    <source>
        <dbReference type="ARBA" id="ARBA00008115"/>
    </source>
</evidence>
<sequence>MIPSNNRTKSGIIFIFERASLVPALVGKAYQILNPDDHANFLRRHKKNPYDYRPEIIYQVLLEVADSKLYQSGLVQAIYVKTDEGLLMKIEPHMLIPETFEKFCALMLKLLQKFSIRARGKREKLLRLIANPVTQHLPSNCYKIGLSFSSEKRVHLRNYVGALNDDVNLVFVVGAMAHGKINCDYTDDIVSVSESPLSATSCVRRICCAMEKKWKLH</sequence>
<dbReference type="STRING" id="218851.A0A2G5C9A7"/>
<dbReference type="Proteomes" id="UP000230069">
    <property type="component" value="Unassembled WGS sequence"/>
</dbReference>
<dbReference type="CDD" id="cd18088">
    <property type="entry name" value="Nep1-like"/>
    <property type="match status" value="1"/>
</dbReference>
<dbReference type="GO" id="GO:0032040">
    <property type="term" value="C:small-subunit processome"/>
    <property type="evidence" value="ECO:0007669"/>
    <property type="project" value="TreeGrafter"/>
</dbReference>
<keyword evidence="9" id="KW-0694">RNA-binding</keyword>
<dbReference type="InterPro" id="IPR029026">
    <property type="entry name" value="tRNA_m1G_MTases_N"/>
</dbReference>
<evidence type="ECO:0000256" key="5">
    <source>
        <dbReference type="ARBA" id="ARBA00022603"/>
    </source>
</evidence>
<dbReference type="EMBL" id="KZ305092">
    <property type="protein sequence ID" value="PIA27839.1"/>
    <property type="molecule type" value="Genomic_DNA"/>
</dbReference>